<name>A0A7U9Q1H7_9ACTN</name>
<evidence type="ECO:0000313" key="1">
    <source>
        <dbReference type="EMBL" id="GCD39683.1"/>
    </source>
</evidence>
<gene>
    <name evidence="1" type="ORF">OEIGOIKO_07539</name>
</gene>
<protein>
    <submittedName>
        <fullName evidence="1">Uncharacterized protein</fullName>
    </submittedName>
</protein>
<dbReference type="Proteomes" id="UP000287830">
    <property type="component" value="Unassembled WGS sequence"/>
</dbReference>
<accession>A0A7U9Q1H7</accession>
<evidence type="ECO:0000313" key="2">
    <source>
        <dbReference type="Proteomes" id="UP000287830"/>
    </source>
</evidence>
<proteinExistence type="predicted"/>
<comment type="caution">
    <text evidence="1">The sequence shown here is derived from an EMBL/GenBank/DDBJ whole genome shotgun (WGS) entry which is preliminary data.</text>
</comment>
<dbReference type="AlphaFoldDB" id="A0A7U9Q1H7"/>
<sequence length="35" mass="4202">MSAMEFQVWTDSKKHIWPIRDARAQMLKQVARRDA</sequence>
<organism evidence="1 2">
    <name type="scientific">Streptomyces chrestomyceticus JCM 4735</name>
    <dbReference type="NCBI Taxonomy" id="1306181"/>
    <lineage>
        <taxon>Bacteria</taxon>
        <taxon>Bacillati</taxon>
        <taxon>Actinomycetota</taxon>
        <taxon>Actinomycetes</taxon>
        <taxon>Kitasatosporales</taxon>
        <taxon>Streptomycetaceae</taxon>
        <taxon>Streptomyces</taxon>
    </lineage>
</organism>
<dbReference type="EMBL" id="BHZC01000001">
    <property type="protein sequence ID" value="GCD39683.1"/>
    <property type="molecule type" value="Genomic_DNA"/>
</dbReference>
<reference evidence="1 2" key="1">
    <citation type="submission" date="2018-11" db="EMBL/GenBank/DDBJ databases">
        <title>Whole genome sequence of Streptomyces chrestomyceticus NBRC 13444(T).</title>
        <authorList>
            <person name="Komaki H."/>
            <person name="Tamura T."/>
        </authorList>
    </citation>
    <scope>NUCLEOTIDE SEQUENCE [LARGE SCALE GENOMIC DNA]</scope>
    <source>
        <strain evidence="1 2">NBRC 13444</strain>
    </source>
</reference>